<evidence type="ECO:0000313" key="3">
    <source>
        <dbReference type="Proteomes" id="UP000829517"/>
    </source>
</evidence>
<protein>
    <submittedName>
        <fullName evidence="2">Uncharacterized protein</fullName>
    </submittedName>
</protein>
<reference evidence="2 3" key="1">
    <citation type="submission" date="2021-01" db="EMBL/GenBank/DDBJ databases">
        <title>Genome sequencing of Joostella atrarenae M1-2 (= KCTC 23194).</title>
        <authorList>
            <person name="Zakaria M.R."/>
            <person name="Lam M.Q."/>
            <person name="Chong C.S."/>
        </authorList>
    </citation>
    <scope>NUCLEOTIDE SEQUENCE [LARGE SCALE GENOMIC DNA]</scope>
    <source>
        <strain evidence="2 3">M1-2</strain>
    </source>
</reference>
<proteinExistence type="predicted"/>
<keyword evidence="3" id="KW-1185">Reference proteome</keyword>
<keyword evidence="1" id="KW-0812">Transmembrane</keyword>
<keyword evidence="1" id="KW-1133">Transmembrane helix</keyword>
<sequence>METKSKNISLKAILIIMTVGIWAVVLQNAGIIPTKQNVYVKGGYVDVSGSVDIDNTVDVNGYLDVNLEAINGKSNAFYDMNGNKNYVRIPTYNGN</sequence>
<dbReference type="EMBL" id="JAETXX010000019">
    <property type="protein sequence ID" value="MCF8716435.1"/>
    <property type="molecule type" value="Genomic_DNA"/>
</dbReference>
<evidence type="ECO:0000313" key="2">
    <source>
        <dbReference type="EMBL" id="MCF8716435.1"/>
    </source>
</evidence>
<feature type="transmembrane region" description="Helical" evidence="1">
    <location>
        <begin position="12"/>
        <end position="32"/>
    </location>
</feature>
<dbReference type="RefSeq" id="WP_236960913.1">
    <property type="nucleotide sequence ID" value="NZ_JAETXX010000019.1"/>
</dbReference>
<dbReference type="Proteomes" id="UP000829517">
    <property type="component" value="Unassembled WGS sequence"/>
</dbReference>
<keyword evidence="1" id="KW-0472">Membrane</keyword>
<gene>
    <name evidence="2" type="ORF">JM658_16530</name>
</gene>
<organism evidence="2 3">
    <name type="scientific">Joostella atrarenae</name>
    <dbReference type="NCBI Taxonomy" id="679257"/>
    <lineage>
        <taxon>Bacteria</taxon>
        <taxon>Pseudomonadati</taxon>
        <taxon>Bacteroidota</taxon>
        <taxon>Flavobacteriia</taxon>
        <taxon>Flavobacteriales</taxon>
        <taxon>Flavobacteriaceae</taxon>
        <taxon>Joostella</taxon>
    </lineage>
</organism>
<name>A0ABS9J7Q1_9FLAO</name>
<comment type="caution">
    <text evidence="2">The sequence shown here is derived from an EMBL/GenBank/DDBJ whole genome shotgun (WGS) entry which is preliminary data.</text>
</comment>
<accession>A0ABS9J7Q1</accession>
<evidence type="ECO:0000256" key="1">
    <source>
        <dbReference type="SAM" id="Phobius"/>
    </source>
</evidence>